<dbReference type="RefSeq" id="WP_066129608.1">
    <property type="nucleotide sequence ID" value="NZ_FKIF01000007.1"/>
</dbReference>
<name>A0A157SLV1_9BORD</name>
<dbReference type="GO" id="GO:0009424">
    <property type="term" value="C:bacterial-type flagellum hook"/>
    <property type="evidence" value="ECO:0007669"/>
    <property type="project" value="TreeGrafter"/>
</dbReference>
<dbReference type="Proteomes" id="UP000076848">
    <property type="component" value="Unassembled WGS sequence"/>
</dbReference>
<dbReference type="Pfam" id="PF00460">
    <property type="entry name" value="Flg_bb_rod"/>
    <property type="match status" value="1"/>
</dbReference>
<evidence type="ECO:0000313" key="10">
    <source>
        <dbReference type="EMBL" id="SAI71261.1"/>
    </source>
</evidence>
<evidence type="ECO:0000313" key="11">
    <source>
        <dbReference type="Proteomes" id="UP000076848"/>
    </source>
</evidence>
<evidence type="ECO:0000256" key="3">
    <source>
        <dbReference type="ARBA" id="ARBA00019015"/>
    </source>
</evidence>
<dbReference type="GO" id="GO:0009425">
    <property type="term" value="C:bacterial-type flagellum basal body"/>
    <property type="evidence" value="ECO:0007669"/>
    <property type="project" value="UniProtKB-SubCell"/>
</dbReference>
<evidence type="ECO:0000256" key="1">
    <source>
        <dbReference type="ARBA" id="ARBA00004117"/>
    </source>
</evidence>
<gene>
    <name evidence="10" type="primary">flgE</name>
    <name evidence="10" type="ORF">SAMEA3906486_03437</name>
</gene>
<comment type="subcellular location">
    <subcellularLocation>
        <location evidence="1 5">Bacterial flagellum basal body</location>
    </subcellularLocation>
</comment>
<dbReference type="InterPro" id="IPR037925">
    <property type="entry name" value="FlgE/F/G-like"/>
</dbReference>
<keyword evidence="10" id="KW-0282">Flagellum</keyword>
<dbReference type="PANTHER" id="PTHR30435">
    <property type="entry name" value="FLAGELLAR PROTEIN"/>
    <property type="match status" value="1"/>
</dbReference>
<accession>A0A157SLV1</accession>
<feature type="domain" description="Flagellar basal body rod protein N-terminal" evidence="6">
    <location>
        <begin position="6"/>
        <end position="33"/>
    </location>
</feature>
<dbReference type="Gene3D" id="2.60.98.20">
    <property type="entry name" value="Flagellar hook protein FlgE"/>
    <property type="match status" value="1"/>
</dbReference>
<evidence type="ECO:0000259" key="9">
    <source>
        <dbReference type="Pfam" id="PF22692"/>
    </source>
</evidence>
<keyword evidence="4 5" id="KW-0975">Bacterial flagellum</keyword>
<dbReference type="GO" id="GO:0005829">
    <property type="term" value="C:cytosol"/>
    <property type="evidence" value="ECO:0007669"/>
    <property type="project" value="TreeGrafter"/>
</dbReference>
<dbReference type="InterPro" id="IPR020013">
    <property type="entry name" value="Flagellar_FlgE/F/G"/>
</dbReference>
<dbReference type="OrthoDB" id="8578401at2"/>
<sequence>MGFGQGLSGLNAASQNLDVIGNNIANSGTVGFKSGNVSFADVYANSRVGLGVKVSGINQRFTVGNVATTGGEYDIAIDGAKGFFRLTDQAGGVFYSRNGEFLLDKDFFIVNQMGMRLTGYPAGSIGAAPVELAVPQGNIAPVATTTVGVTTNLNANATPIDPVGSPAVPETLGVLNFDDGTGAANHNFRQDAGGAIVFLDGAGATDTALNGTFTSGGDTFTVTNGVVTAGTFTPGTAYVAPVAAVAPKPFDATDRTTYTDQVPTTVYDSLGNAHEMVQYFVKRPSAAGESVYDVYYTLDGNAMTVGTAADDHATLTFNASGALQTTPPNYTVNFGNPGGTTSPADPLAITVGYTGVTQFGSDFSPKLTPNGYASGEFLGIEIAADGSVTAQYSNGQNQVVGVIALANFNNVQGLQPVGNNAWQETNASGQPLLGQPGTNSLSSLVGQSLEQSNVNLSNELVNMIIAQRTYQANTQTIKTQDEVLQVLLNI</sequence>
<dbReference type="GO" id="GO:0071978">
    <property type="term" value="P:bacterial-type flagellum-dependent swarming motility"/>
    <property type="evidence" value="ECO:0007669"/>
    <property type="project" value="TreeGrafter"/>
</dbReference>
<dbReference type="InterPro" id="IPR011491">
    <property type="entry name" value="FlgE_D2"/>
</dbReference>
<feature type="domain" description="Flagellar basal-body/hook protein C-terminal" evidence="7">
    <location>
        <begin position="447"/>
        <end position="490"/>
    </location>
</feature>
<evidence type="ECO:0000256" key="4">
    <source>
        <dbReference type="ARBA" id="ARBA00023143"/>
    </source>
</evidence>
<dbReference type="InterPro" id="IPR001444">
    <property type="entry name" value="Flag_bb_rod_N"/>
</dbReference>
<protein>
    <recommendedName>
        <fullName evidence="3 5">Flagellar hook protein FlgE</fullName>
    </recommendedName>
</protein>
<dbReference type="SUPFAM" id="SSF117143">
    <property type="entry name" value="Flagellar hook protein flgE"/>
    <property type="match status" value="1"/>
</dbReference>
<reference evidence="10 11" key="1">
    <citation type="submission" date="2016-04" db="EMBL/GenBank/DDBJ databases">
        <authorList>
            <consortium name="Pathogen Informatics"/>
        </authorList>
    </citation>
    <scope>NUCLEOTIDE SEQUENCE [LARGE SCALE GENOMIC DNA]</scope>
    <source>
        <strain evidence="10 11">H050680373</strain>
    </source>
</reference>
<keyword evidence="11" id="KW-1185">Reference proteome</keyword>
<keyword evidence="10" id="KW-0969">Cilium</keyword>
<dbReference type="InterPro" id="IPR037058">
    <property type="entry name" value="Falgellar_hook_FlgE_sf"/>
</dbReference>
<evidence type="ECO:0000256" key="2">
    <source>
        <dbReference type="ARBA" id="ARBA00009677"/>
    </source>
</evidence>
<keyword evidence="10" id="KW-0966">Cell projection</keyword>
<dbReference type="STRING" id="288768.SAMEA3906486_03437"/>
<proteinExistence type="inferred from homology"/>
<dbReference type="Pfam" id="PF06429">
    <property type="entry name" value="Flg_bbr_C"/>
    <property type="match status" value="1"/>
</dbReference>
<evidence type="ECO:0000259" key="8">
    <source>
        <dbReference type="Pfam" id="PF07559"/>
    </source>
</evidence>
<evidence type="ECO:0000259" key="6">
    <source>
        <dbReference type="Pfam" id="PF00460"/>
    </source>
</evidence>
<organism evidence="10 11">
    <name type="scientific">Bordetella ansorpii</name>
    <dbReference type="NCBI Taxonomy" id="288768"/>
    <lineage>
        <taxon>Bacteria</taxon>
        <taxon>Pseudomonadati</taxon>
        <taxon>Pseudomonadota</taxon>
        <taxon>Betaproteobacteria</taxon>
        <taxon>Burkholderiales</taxon>
        <taxon>Alcaligenaceae</taxon>
        <taxon>Bordetella</taxon>
    </lineage>
</organism>
<dbReference type="AlphaFoldDB" id="A0A157SLV1"/>
<comment type="similarity">
    <text evidence="2 5">Belongs to the flagella basal body rod proteins family.</text>
</comment>
<feature type="domain" description="Flagellar hook protein FlgE/F/G-like D1" evidence="9">
    <location>
        <begin position="76"/>
        <end position="136"/>
    </location>
</feature>
<dbReference type="InterPro" id="IPR053967">
    <property type="entry name" value="LlgE_F_G-like_D1"/>
</dbReference>
<feature type="domain" description="Flagellar hook protein FlgE D2" evidence="8">
    <location>
        <begin position="244"/>
        <end position="372"/>
    </location>
</feature>
<evidence type="ECO:0000259" key="7">
    <source>
        <dbReference type="Pfam" id="PF06429"/>
    </source>
</evidence>
<dbReference type="PANTHER" id="PTHR30435:SF1">
    <property type="entry name" value="FLAGELLAR HOOK PROTEIN FLGE"/>
    <property type="match status" value="1"/>
</dbReference>
<dbReference type="Pfam" id="PF07559">
    <property type="entry name" value="FlgE_D2"/>
    <property type="match status" value="1"/>
</dbReference>
<dbReference type="Pfam" id="PF22692">
    <property type="entry name" value="LlgE_F_G_D1"/>
    <property type="match status" value="1"/>
</dbReference>
<comment type="function">
    <text evidence="5">A flexible structure which links the flagellar filament to the drive apparatus in the basal body.</text>
</comment>
<evidence type="ECO:0000256" key="5">
    <source>
        <dbReference type="RuleBase" id="RU362116"/>
    </source>
</evidence>
<dbReference type="InterPro" id="IPR010930">
    <property type="entry name" value="Flg_bb/hook_C_dom"/>
</dbReference>
<dbReference type="NCBIfam" id="TIGR03506">
    <property type="entry name" value="FlgEFG_subfam"/>
    <property type="match status" value="1"/>
</dbReference>
<dbReference type="EMBL" id="FKIF01000007">
    <property type="protein sequence ID" value="SAI71261.1"/>
    <property type="molecule type" value="Genomic_DNA"/>
</dbReference>